<dbReference type="Gene3D" id="1.10.8.60">
    <property type="match status" value="1"/>
</dbReference>
<dbReference type="InterPro" id="IPR009057">
    <property type="entry name" value="Homeodomain-like_sf"/>
</dbReference>
<evidence type="ECO:0000259" key="5">
    <source>
        <dbReference type="PROSITE" id="PS50045"/>
    </source>
</evidence>
<dbReference type="Pfam" id="PF02954">
    <property type="entry name" value="HTH_8"/>
    <property type="match status" value="1"/>
</dbReference>
<evidence type="ECO:0000256" key="4">
    <source>
        <dbReference type="ARBA" id="ARBA00023163"/>
    </source>
</evidence>
<dbReference type="PRINTS" id="PR01590">
    <property type="entry name" value="HTHFIS"/>
</dbReference>
<dbReference type="InterPro" id="IPR002078">
    <property type="entry name" value="Sigma_54_int"/>
</dbReference>
<accession>X1QDU2</accession>
<reference evidence="6" key="1">
    <citation type="journal article" date="2014" name="Front. Microbiol.">
        <title>High frequency of phylogenetically diverse reductive dehalogenase-homologous genes in deep subseafloor sedimentary metagenomes.</title>
        <authorList>
            <person name="Kawai M."/>
            <person name="Futagami T."/>
            <person name="Toyoda A."/>
            <person name="Takaki Y."/>
            <person name="Nishi S."/>
            <person name="Hori S."/>
            <person name="Arai W."/>
            <person name="Tsubouchi T."/>
            <person name="Morono Y."/>
            <person name="Uchiyama I."/>
            <person name="Ito T."/>
            <person name="Fujiyama A."/>
            <person name="Inagaki F."/>
            <person name="Takami H."/>
        </authorList>
    </citation>
    <scope>NUCLEOTIDE SEQUENCE</scope>
    <source>
        <strain evidence="6">Expedition CK06-06</strain>
    </source>
</reference>
<organism evidence="6">
    <name type="scientific">marine sediment metagenome</name>
    <dbReference type="NCBI Taxonomy" id="412755"/>
    <lineage>
        <taxon>unclassified sequences</taxon>
        <taxon>metagenomes</taxon>
        <taxon>ecological metagenomes</taxon>
    </lineage>
</organism>
<evidence type="ECO:0000313" key="6">
    <source>
        <dbReference type="EMBL" id="GAI66398.1"/>
    </source>
</evidence>
<name>X1QDU2_9ZZZZ</name>
<dbReference type="InterPro" id="IPR025944">
    <property type="entry name" value="Sigma_54_int_dom_CS"/>
</dbReference>
<dbReference type="AlphaFoldDB" id="X1QDU2"/>
<dbReference type="GO" id="GO:0005524">
    <property type="term" value="F:ATP binding"/>
    <property type="evidence" value="ECO:0007669"/>
    <property type="project" value="UniProtKB-KW"/>
</dbReference>
<dbReference type="InterPro" id="IPR002197">
    <property type="entry name" value="HTH_Fis"/>
</dbReference>
<feature type="non-terminal residue" evidence="6">
    <location>
        <position position="1"/>
    </location>
</feature>
<dbReference type="PANTHER" id="PTHR32071:SF113">
    <property type="entry name" value="ALGINATE BIOSYNTHESIS TRANSCRIPTIONAL REGULATORY PROTEIN ALGB"/>
    <property type="match status" value="1"/>
</dbReference>
<protein>
    <recommendedName>
        <fullName evidence="5">Sigma-54 factor interaction domain-containing protein</fullName>
    </recommendedName>
</protein>
<dbReference type="PROSITE" id="PS00688">
    <property type="entry name" value="SIGMA54_INTERACT_3"/>
    <property type="match status" value="1"/>
</dbReference>
<comment type="caution">
    <text evidence="6">The sequence shown here is derived from an EMBL/GenBank/DDBJ whole genome shotgun (WGS) entry which is preliminary data.</text>
</comment>
<evidence type="ECO:0000256" key="1">
    <source>
        <dbReference type="ARBA" id="ARBA00022741"/>
    </source>
</evidence>
<keyword evidence="1" id="KW-0547">Nucleotide-binding</keyword>
<dbReference type="Gene3D" id="1.10.10.60">
    <property type="entry name" value="Homeodomain-like"/>
    <property type="match status" value="1"/>
</dbReference>
<dbReference type="InterPro" id="IPR058031">
    <property type="entry name" value="AAA_lid_NorR"/>
</dbReference>
<evidence type="ECO:0000256" key="2">
    <source>
        <dbReference type="ARBA" id="ARBA00022840"/>
    </source>
</evidence>
<dbReference type="GO" id="GO:0006355">
    <property type="term" value="P:regulation of DNA-templated transcription"/>
    <property type="evidence" value="ECO:0007669"/>
    <property type="project" value="InterPro"/>
</dbReference>
<keyword evidence="3" id="KW-0805">Transcription regulation</keyword>
<dbReference type="PROSITE" id="PS50045">
    <property type="entry name" value="SIGMA54_INTERACT_4"/>
    <property type="match status" value="1"/>
</dbReference>
<dbReference type="PANTHER" id="PTHR32071">
    <property type="entry name" value="TRANSCRIPTIONAL REGULATORY PROTEIN"/>
    <property type="match status" value="1"/>
</dbReference>
<feature type="domain" description="Sigma-54 factor interaction" evidence="5">
    <location>
        <begin position="1"/>
        <end position="55"/>
    </location>
</feature>
<gene>
    <name evidence="6" type="ORF">S12H4_10896</name>
</gene>
<dbReference type="EMBL" id="BARW01004769">
    <property type="protein sequence ID" value="GAI66398.1"/>
    <property type="molecule type" value="Genomic_DNA"/>
</dbReference>
<dbReference type="GO" id="GO:0043565">
    <property type="term" value="F:sequence-specific DNA binding"/>
    <property type="evidence" value="ECO:0007669"/>
    <property type="project" value="InterPro"/>
</dbReference>
<keyword evidence="2" id="KW-0067">ATP-binding</keyword>
<dbReference type="Pfam" id="PF25601">
    <property type="entry name" value="AAA_lid_14"/>
    <property type="match status" value="1"/>
</dbReference>
<keyword evidence="4" id="KW-0804">Transcription</keyword>
<evidence type="ECO:0000256" key="3">
    <source>
        <dbReference type="ARBA" id="ARBA00023015"/>
    </source>
</evidence>
<sequence length="138" mass="15787">SLRERTEDVPLLVDYILRKLRSKKTVSIEANEKLQNYNWPGNIRELENAIERAVIIAKDTIYPEHILLPETKKLKVSSSSAKTLRAAANCGREVAEAEIIKKILEQTDGNKSKAARRLKVSYKTLLNRIKKYKEKGLL</sequence>
<dbReference type="SUPFAM" id="SSF46689">
    <property type="entry name" value="Homeodomain-like"/>
    <property type="match status" value="1"/>
</dbReference>
<proteinExistence type="predicted"/>